<dbReference type="RefSeq" id="WP_018712538.1">
    <property type="nucleotide sequence ID" value="NZ_CAUPEY010000003.1"/>
</dbReference>
<dbReference type="Proteomes" id="UP000509722">
    <property type="component" value="Chromosome"/>
</dbReference>
<evidence type="ECO:0000256" key="1">
    <source>
        <dbReference type="ARBA" id="ARBA00022729"/>
    </source>
</evidence>
<evidence type="ECO:0000313" key="9">
    <source>
        <dbReference type="Proteomes" id="UP000509722"/>
    </source>
</evidence>
<keyword evidence="1 3" id="KW-0732">Signal</keyword>
<dbReference type="InterPro" id="IPR027304">
    <property type="entry name" value="Trigger_fact/SurA_dom_sf"/>
</dbReference>
<reference evidence="6 8" key="1">
    <citation type="submission" date="2017-12" db="EMBL/GenBank/DDBJ databases">
        <title>Phylogenetic diversity of female urinary microbiome.</title>
        <authorList>
            <person name="Thomas-White K."/>
            <person name="Wolfe A.J."/>
        </authorList>
    </citation>
    <scope>NUCLEOTIDE SEQUENCE [LARGE SCALE GENOMIC DNA]</scope>
    <source>
        <strain evidence="6 8">UMB0112</strain>
    </source>
</reference>
<dbReference type="Pfam" id="PF22506">
    <property type="entry name" value="Cj1289-like_C"/>
    <property type="match status" value="1"/>
</dbReference>
<evidence type="ECO:0000313" key="7">
    <source>
        <dbReference type="EMBL" id="QKF83746.1"/>
    </source>
</evidence>
<dbReference type="EMBL" id="CP053832">
    <property type="protein sequence ID" value="QKF83746.1"/>
    <property type="molecule type" value="Genomic_DNA"/>
</dbReference>
<dbReference type="Pfam" id="PF09312">
    <property type="entry name" value="SurA_N"/>
    <property type="match status" value="1"/>
</dbReference>
<keyword evidence="2" id="KW-0697">Rotamase</keyword>
<dbReference type="EMBL" id="PKHU01000004">
    <property type="protein sequence ID" value="PKZ29298.1"/>
    <property type="molecule type" value="Genomic_DNA"/>
</dbReference>
<evidence type="ECO:0000313" key="8">
    <source>
        <dbReference type="Proteomes" id="UP000234639"/>
    </source>
</evidence>
<evidence type="ECO:0000256" key="2">
    <source>
        <dbReference type="ARBA" id="ARBA00023110"/>
    </source>
</evidence>
<feature type="domain" description="Cj1289-like C-terminal" evidence="5">
    <location>
        <begin position="138"/>
        <end position="229"/>
    </location>
</feature>
<evidence type="ECO:0000256" key="3">
    <source>
        <dbReference type="SAM" id="SignalP"/>
    </source>
</evidence>
<sequence length="278" mass="31768">MKKKLIFLLMLGFSVANAGMVNWVVAKVNNEPITNFEVFDTMKKIKTSNQDTALQFLINEKLQASEIKKRDIRVAPYEVTNAIEEIAKKEGKTPEEFKNTLIKQGVNFDEFRSNLAKDIQTQKLLGGIFAKADKKITPESVKQFYESNPMLFMSFESVNATRFAAKTKKEIENVIRGKVGASVYSHKITIPKSSLNEQTAFAFLNMKNGEFTPIMDHPQGFYEVLRIDSKNGVKKVDFETAKDQVFEMFAKNERRKTVDDYFEKLRANAIIEVLPPKK</sequence>
<feature type="chain" id="PRO_5041534527" evidence="3">
    <location>
        <begin position="19"/>
        <end position="278"/>
    </location>
</feature>
<dbReference type="AlphaFoldDB" id="A0A2I1NAA2"/>
<name>A0A2I1NAA2_9BACT</name>
<dbReference type="Gene3D" id="3.10.50.40">
    <property type="match status" value="1"/>
</dbReference>
<dbReference type="SUPFAM" id="SSF109998">
    <property type="entry name" value="Triger factor/SurA peptide-binding domain-like"/>
    <property type="match status" value="1"/>
</dbReference>
<evidence type="ECO:0000313" key="6">
    <source>
        <dbReference type="EMBL" id="PKZ29298.1"/>
    </source>
</evidence>
<dbReference type="InterPro" id="IPR015391">
    <property type="entry name" value="SurA_N"/>
</dbReference>
<dbReference type="GO" id="GO:0003755">
    <property type="term" value="F:peptidyl-prolyl cis-trans isomerase activity"/>
    <property type="evidence" value="ECO:0007669"/>
    <property type="project" value="UniProtKB-KW"/>
</dbReference>
<dbReference type="OrthoDB" id="5345137at2"/>
<feature type="domain" description="SurA N-terminal" evidence="4">
    <location>
        <begin position="23"/>
        <end position="123"/>
    </location>
</feature>
<evidence type="ECO:0000259" key="5">
    <source>
        <dbReference type="Pfam" id="PF22506"/>
    </source>
</evidence>
<keyword evidence="2" id="KW-0413">Isomerase</keyword>
<dbReference type="Gene3D" id="1.10.4030.10">
    <property type="entry name" value="Porin chaperone SurA, peptide-binding domain"/>
    <property type="match status" value="1"/>
</dbReference>
<organism evidence="6 8">
    <name type="scientific">Campylobacter ureolyticus</name>
    <dbReference type="NCBI Taxonomy" id="827"/>
    <lineage>
        <taxon>Bacteria</taxon>
        <taxon>Pseudomonadati</taxon>
        <taxon>Campylobacterota</taxon>
        <taxon>Epsilonproteobacteria</taxon>
        <taxon>Campylobacterales</taxon>
        <taxon>Campylobacteraceae</taxon>
        <taxon>Campylobacter</taxon>
    </lineage>
</organism>
<dbReference type="PANTHER" id="PTHR47637:SF1">
    <property type="entry name" value="CHAPERONE SURA"/>
    <property type="match status" value="1"/>
</dbReference>
<dbReference type="InterPro" id="IPR055131">
    <property type="entry name" value="Cj1289-like_C"/>
</dbReference>
<dbReference type="GeneID" id="77175129"/>
<dbReference type="InterPro" id="IPR050280">
    <property type="entry name" value="OMP_Chaperone_SurA"/>
</dbReference>
<accession>A0A2I1NAA2</accession>
<reference evidence="7 9" key="2">
    <citation type="submission" date="2020-05" db="EMBL/GenBank/DDBJ databases">
        <title>Complete genome sequencing of Campylobacter and Arcobacter type strains.</title>
        <authorList>
            <person name="Miller W.G."/>
            <person name="Yee E."/>
        </authorList>
    </citation>
    <scope>NUCLEOTIDE SEQUENCE [LARGE SCALE GENOMIC DNA]</scope>
    <source>
        <strain evidence="7 9">LMG 6451</strain>
    </source>
</reference>
<dbReference type="InterPro" id="IPR046357">
    <property type="entry name" value="PPIase_dom_sf"/>
</dbReference>
<dbReference type="Proteomes" id="UP000234639">
    <property type="component" value="Unassembled WGS sequence"/>
</dbReference>
<proteinExistence type="predicted"/>
<dbReference type="PANTHER" id="PTHR47637">
    <property type="entry name" value="CHAPERONE SURA"/>
    <property type="match status" value="1"/>
</dbReference>
<feature type="signal peptide" evidence="3">
    <location>
        <begin position="1"/>
        <end position="18"/>
    </location>
</feature>
<evidence type="ECO:0000259" key="4">
    <source>
        <dbReference type="Pfam" id="PF09312"/>
    </source>
</evidence>
<protein>
    <submittedName>
        <fullName evidence="7">Chaperone (SurA domain)</fullName>
    </submittedName>
</protein>
<gene>
    <name evidence="7" type="ORF">CURT_0217</name>
    <name evidence="6" type="ORF">CYJ41_05525</name>
</gene>